<evidence type="ECO:0000256" key="1">
    <source>
        <dbReference type="SAM" id="MobiDB-lite"/>
    </source>
</evidence>
<dbReference type="EMBL" id="OX459954">
    <property type="protein sequence ID" value="CAI9158781.1"/>
    <property type="molecule type" value="Genomic_DNA"/>
</dbReference>
<sequence length="88" mass="9232">MNSAAPFTALRGERPQPGSPRQSESAAHSAVSTTRPYASPRARAPAALPPRGNAGQRNPDPPPRAGRQRAGPPKGDLGELEGSRENRD</sequence>
<reference evidence="2" key="1">
    <citation type="submission" date="2023-04" db="EMBL/GenBank/DDBJ databases">
        <authorList>
            <consortium name="ELIXIR-Norway"/>
        </authorList>
    </citation>
    <scope>NUCLEOTIDE SEQUENCE [LARGE SCALE GENOMIC DNA]</scope>
</reference>
<evidence type="ECO:0000313" key="3">
    <source>
        <dbReference type="Proteomes" id="UP001176941"/>
    </source>
</evidence>
<keyword evidence="3" id="KW-1185">Reference proteome</keyword>
<feature type="region of interest" description="Disordered" evidence="1">
    <location>
        <begin position="1"/>
        <end position="88"/>
    </location>
</feature>
<dbReference type="Proteomes" id="UP001176941">
    <property type="component" value="Chromosome 18"/>
</dbReference>
<protein>
    <submittedName>
        <fullName evidence="2">Uncharacterized protein</fullName>
    </submittedName>
</protein>
<accession>A0ABN8YE14</accession>
<name>A0ABN8YE14_RANTA</name>
<gene>
    <name evidence="2" type="ORF">MRATA1EN1_LOCUS7743</name>
</gene>
<organism evidence="2 3">
    <name type="scientific">Rangifer tarandus platyrhynchus</name>
    <name type="common">Svalbard reindeer</name>
    <dbReference type="NCBI Taxonomy" id="3082113"/>
    <lineage>
        <taxon>Eukaryota</taxon>
        <taxon>Metazoa</taxon>
        <taxon>Chordata</taxon>
        <taxon>Craniata</taxon>
        <taxon>Vertebrata</taxon>
        <taxon>Euteleostomi</taxon>
        <taxon>Mammalia</taxon>
        <taxon>Eutheria</taxon>
        <taxon>Laurasiatheria</taxon>
        <taxon>Artiodactyla</taxon>
        <taxon>Ruminantia</taxon>
        <taxon>Pecora</taxon>
        <taxon>Cervidae</taxon>
        <taxon>Odocoileinae</taxon>
        <taxon>Rangifer</taxon>
    </lineage>
</organism>
<proteinExistence type="predicted"/>
<evidence type="ECO:0000313" key="2">
    <source>
        <dbReference type="EMBL" id="CAI9158781.1"/>
    </source>
</evidence>
<feature type="compositionally biased region" description="Low complexity" evidence="1">
    <location>
        <begin position="35"/>
        <end position="51"/>
    </location>
</feature>
<feature type="compositionally biased region" description="Polar residues" evidence="1">
    <location>
        <begin position="19"/>
        <end position="34"/>
    </location>
</feature>